<dbReference type="Pfam" id="PF11469">
    <property type="entry name" value="Ribonucleas_3_2"/>
    <property type="match status" value="1"/>
</dbReference>
<dbReference type="GO" id="GO:0004525">
    <property type="term" value="F:ribonuclease III activity"/>
    <property type="evidence" value="ECO:0007669"/>
    <property type="project" value="InterPro"/>
</dbReference>
<protein>
    <submittedName>
        <fullName evidence="1">Ribonuclease III family protein</fullName>
    </submittedName>
</protein>
<evidence type="ECO:0000313" key="1">
    <source>
        <dbReference type="EMBL" id="QEE14256.1"/>
    </source>
</evidence>
<dbReference type="Gene3D" id="1.10.1520.20">
    <property type="entry name" value="Ribonuclease III"/>
    <property type="match status" value="1"/>
</dbReference>
<sequence length="147" mass="16397">MDDIPSSLQNIVQNKKSIKEIGIDKDLAKFGDTVTNFIYSLAKSVVLGKLDQRKVSRLILSAALKQSDMKKFAKTRSDAHGLADTTEALIGYTYCIGWSLESMAEVLIETLKNYDLNDFKIEKLGAIKAFTHLLLKIKSHLLTIFSS</sequence>
<dbReference type="InterPro" id="IPR036389">
    <property type="entry name" value="RNase_III_sf"/>
</dbReference>
<dbReference type="RefSeq" id="WP_147661219.1">
    <property type="nucleotide sequence ID" value="NZ_CP042905.2"/>
</dbReference>
<reference evidence="1 2" key="2">
    <citation type="journal article" date="2024" name="Int. J. Syst. Evol. Microbiol.">
        <title>Promethearchaeum syntrophicum gen. nov., sp. nov., an anaerobic, obligately syntrophic archaeon, the first isolate of the lineage 'Asgard' archaea, and proposal of the new archaeal phylum Promethearchaeota phyl. nov. and kingdom Promethearchaeati regn. nov.</title>
        <authorList>
            <person name="Imachi H."/>
            <person name="Nobu M.K."/>
            <person name="Kato S."/>
            <person name="Takaki Y."/>
            <person name="Miyazaki M."/>
            <person name="Miyata M."/>
            <person name="Ogawara M."/>
            <person name="Saito Y."/>
            <person name="Sakai S."/>
            <person name="Tahara Y.O."/>
            <person name="Takano Y."/>
            <person name="Tasumi E."/>
            <person name="Uematsu K."/>
            <person name="Yoshimura T."/>
            <person name="Itoh T."/>
            <person name="Ohkuma M."/>
            <person name="Takai K."/>
        </authorList>
    </citation>
    <scope>NUCLEOTIDE SEQUENCE [LARGE SCALE GENOMIC DNA]</scope>
    <source>
        <strain evidence="1 2">MK-D1</strain>
    </source>
</reference>
<organism evidence="1 2">
    <name type="scientific">Promethearchaeum syntrophicum</name>
    <dbReference type="NCBI Taxonomy" id="2594042"/>
    <lineage>
        <taxon>Archaea</taxon>
        <taxon>Promethearchaeati</taxon>
        <taxon>Promethearchaeota</taxon>
        <taxon>Promethearchaeia</taxon>
        <taxon>Promethearchaeales</taxon>
        <taxon>Promethearchaeaceae</taxon>
        <taxon>Promethearchaeum</taxon>
    </lineage>
</organism>
<proteinExistence type="predicted"/>
<evidence type="ECO:0000313" key="2">
    <source>
        <dbReference type="Proteomes" id="UP000321408"/>
    </source>
</evidence>
<dbReference type="Proteomes" id="UP000321408">
    <property type="component" value="Chromosome"/>
</dbReference>
<dbReference type="OrthoDB" id="84938at2157"/>
<dbReference type="GeneID" id="41328074"/>
<dbReference type="AlphaFoldDB" id="A0A5B9D5J0"/>
<name>A0A5B9D5J0_9ARCH</name>
<accession>A0A5B9D5J0</accession>
<dbReference type="InterPro" id="IPR038133">
    <property type="entry name" value="Ribo_III_sf_archaeal"/>
</dbReference>
<dbReference type="KEGG" id="psyt:DSAG12_00067"/>
<gene>
    <name evidence="1" type="ORF">DSAG12_00067</name>
</gene>
<keyword evidence="2" id="KW-1185">Reference proteome</keyword>
<dbReference type="SUPFAM" id="SSF69065">
    <property type="entry name" value="RNase III domain-like"/>
    <property type="match status" value="1"/>
</dbReference>
<dbReference type="InterPro" id="IPR021568">
    <property type="entry name" value="Ribonuclease_III_archaeal"/>
</dbReference>
<dbReference type="GO" id="GO:0006396">
    <property type="term" value="P:RNA processing"/>
    <property type="evidence" value="ECO:0007669"/>
    <property type="project" value="InterPro"/>
</dbReference>
<reference evidence="1 2" key="1">
    <citation type="journal article" date="2020" name="Nature">
        <title>Isolation of an archaeon at the prokaryote-eukaryote interface.</title>
        <authorList>
            <person name="Imachi H."/>
            <person name="Nobu M.K."/>
            <person name="Nakahara N."/>
            <person name="Morono Y."/>
            <person name="Ogawara M."/>
            <person name="Takaki Y."/>
            <person name="Takano Y."/>
            <person name="Uematsu K."/>
            <person name="Ikuta T."/>
            <person name="Ito M."/>
            <person name="Matsui Y."/>
            <person name="Miyazaki M."/>
            <person name="Murata K."/>
            <person name="Saito Y."/>
            <person name="Sakai S."/>
            <person name="Song C."/>
            <person name="Tasumi E."/>
            <person name="Yamanaka Y."/>
            <person name="Yamaguchi T."/>
            <person name="Kamagata Y."/>
            <person name="Tamaki H."/>
            <person name="Takai K."/>
        </authorList>
    </citation>
    <scope>NUCLEOTIDE SEQUENCE [LARGE SCALE GENOMIC DNA]</scope>
    <source>
        <strain evidence="1 2">MK-D1</strain>
    </source>
</reference>
<dbReference type="EMBL" id="CP042905">
    <property type="protein sequence ID" value="QEE14256.1"/>
    <property type="molecule type" value="Genomic_DNA"/>
</dbReference>